<proteinExistence type="predicted"/>
<sequence length="65" mass="6553">MKRVIAITDRAAFVSLKLLVVLNALFLVSFLVVALLAAGKAHAGSPACGGADMPSSPAGCAVSRK</sequence>
<accession>A0AB36RCH6</accession>
<dbReference type="Proteomes" id="UP000216215">
    <property type="component" value="Unassembled WGS sequence"/>
</dbReference>
<dbReference type="EMBL" id="NPKI01000015">
    <property type="protein sequence ID" value="PAQ02286.1"/>
    <property type="molecule type" value="Genomic_DNA"/>
</dbReference>
<reference evidence="3" key="1">
    <citation type="submission" date="2017-08" db="EMBL/GenBank/DDBJ databases">
        <title>Mesorhizobium wenxinae sp. nov., a novel rhizobial species isolated from root nodules of chickpea (Cicer arietinum L.).</title>
        <authorList>
            <person name="Zhang J."/>
        </authorList>
    </citation>
    <scope>NUCLEOTIDE SEQUENCE [LARGE SCALE GENOMIC DNA]</scope>
    <source>
        <strain evidence="3">USDA 3392</strain>
    </source>
</reference>
<evidence type="ECO:0008006" key="4">
    <source>
        <dbReference type="Google" id="ProtNLM"/>
    </source>
</evidence>
<evidence type="ECO:0000313" key="2">
    <source>
        <dbReference type="EMBL" id="PAQ02286.1"/>
    </source>
</evidence>
<name>A0AB36RCH6_9HYPH</name>
<evidence type="ECO:0000313" key="3">
    <source>
        <dbReference type="Proteomes" id="UP000216215"/>
    </source>
</evidence>
<dbReference type="RefSeq" id="WP_245329830.1">
    <property type="nucleotide sequence ID" value="NZ_CP088151.1"/>
</dbReference>
<protein>
    <recommendedName>
        <fullName evidence="4">Polysaccharide biosynthesis protein GumN</fullName>
    </recommendedName>
</protein>
<organism evidence="2 3">
    <name type="scientific">Mesorhizobium mediterraneum</name>
    <dbReference type="NCBI Taxonomy" id="43617"/>
    <lineage>
        <taxon>Bacteria</taxon>
        <taxon>Pseudomonadati</taxon>
        <taxon>Pseudomonadota</taxon>
        <taxon>Alphaproteobacteria</taxon>
        <taxon>Hyphomicrobiales</taxon>
        <taxon>Phyllobacteriaceae</taxon>
        <taxon>Mesorhizobium</taxon>
    </lineage>
</organism>
<dbReference type="AlphaFoldDB" id="A0AB36RCH6"/>
<evidence type="ECO:0000256" key="1">
    <source>
        <dbReference type="SAM" id="MobiDB-lite"/>
    </source>
</evidence>
<comment type="caution">
    <text evidence="2">The sequence shown here is derived from an EMBL/GenBank/DDBJ whole genome shotgun (WGS) entry which is preliminary data.</text>
</comment>
<gene>
    <name evidence="2" type="ORF">CIT25_12975</name>
</gene>
<keyword evidence="3" id="KW-1185">Reference proteome</keyword>
<feature type="region of interest" description="Disordered" evidence="1">
    <location>
        <begin position="42"/>
        <end position="65"/>
    </location>
</feature>